<evidence type="ECO:0000313" key="1">
    <source>
        <dbReference type="EMBL" id="EQD32520.1"/>
    </source>
</evidence>
<protein>
    <recommendedName>
        <fullName evidence="2">DUF2283 domain-containing protein</fullName>
    </recommendedName>
</protein>
<reference evidence="1" key="1">
    <citation type="submission" date="2013-08" db="EMBL/GenBank/DDBJ databases">
        <authorList>
            <person name="Mendez C."/>
            <person name="Richter M."/>
            <person name="Ferrer M."/>
            <person name="Sanchez J."/>
        </authorList>
    </citation>
    <scope>NUCLEOTIDE SEQUENCE</scope>
</reference>
<dbReference type="EMBL" id="AUZZ01009795">
    <property type="protein sequence ID" value="EQD32520.1"/>
    <property type="molecule type" value="Genomic_DNA"/>
</dbReference>
<organism evidence="1">
    <name type="scientific">mine drainage metagenome</name>
    <dbReference type="NCBI Taxonomy" id="410659"/>
    <lineage>
        <taxon>unclassified sequences</taxon>
        <taxon>metagenomes</taxon>
        <taxon>ecological metagenomes</taxon>
    </lineage>
</organism>
<dbReference type="PANTHER" id="PTHR37029:SF1">
    <property type="entry name" value="SSR1768 PROTEIN"/>
    <property type="match status" value="1"/>
</dbReference>
<reference evidence="1" key="2">
    <citation type="journal article" date="2014" name="ISME J.">
        <title>Microbial stratification in low pH oxic and suboxic macroscopic growths along an acid mine drainage.</title>
        <authorList>
            <person name="Mendez-Garcia C."/>
            <person name="Mesa V."/>
            <person name="Sprenger R.R."/>
            <person name="Richter M."/>
            <person name="Diez M.S."/>
            <person name="Solano J."/>
            <person name="Bargiela R."/>
            <person name="Golyshina O.V."/>
            <person name="Manteca A."/>
            <person name="Ramos J.L."/>
            <person name="Gallego J.R."/>
            <person name="Llorente I."/>
            <person name="Martins Dos Santos V.A."/>
            <person name="Jensen O.N."/>
            <person name="Pelaez A.I."/>
            <person name="Sanchez J."/>
            <person name="Ferrer M."/>
        </authorList>
    </citation>
    <scope>NUCLEOTIDE SEQUENCE</scope>
</reference>
<sequence length="67" mass="7517">MKITYDKKADAANIIFQKGRYQISREVGEGIIVDYSKNGKIISIEILDVSKRMPRRSLEKVVSSTGA</sequence>
<evidence type="ECO:0008006" key="2">
    <source>
        <dbReference type="Google" id="ProtNLM"/>
    </source>
</evidence>
<dbReference type="Pfam" id="PF10049">
    <property type="entry name" value="DUF2283"/>
    <property type="match status" value="1"/>
</dbReference>
<dbReference type="AlphaFoldDB" id="T0ZRR5"/>
<accession>T0ZRR5</accession>
<dbReference type="PANTHER" id="PTHR37029">
    <property type="entry name" value="SSR1768 PROTEIN"/>
    <property type="match status" value="1"/>
</dbReference>
<gene>
    <name evidence="1" type="ORF">B2A_13517</name>
</gene>
<dbReference type="InterPro" id="IPR019270">
    <property type="entry name" value="DUF2283"/>
</dbReference>
<comment type="caution">
    <text evidence="1">The sequence shown here is derived from an EMBL/GenBank/DDBJ whole genome shotgun (WGS) entry which is preliminary data.</text>
</comment>
<name>T0ZRR5_9ZZZZ</name>
<proteinExistence type="predicted"/>